<reference evidence="1 2" key="1">
    <citation type="journal article" date="2016" name="Nat. Commun.">
        <title>Thousands of microbial genomes shed light on interconnected biogeochemical processes in an aquifer system.</title>
        <authorList>
            <person name="Anantharaman K."/>
            <person name="Brown C.T."/>
            <person name="Hug L.A."/>
            <person name="Sharon I."/>
            <person name="Castelle C.J."/>
            <person name="Probst A.J."/>
            <person name="Thomas B.C."/>
            <person name="Singh A."/>
            <person name="Wilkins M.J."/>
            <person name="Karaoz U."/>
            <person name="Brodie E.L."/>
            <person name="Williams K.H."/>
            <person name="Hubbard S.S."/>
            <person name="Banfield J.F."/>
        </authorList>
    </citation>
    <scope>NUCLEOTIDE SEQUENCE [LARGE SCALE GENOMIC DNA]</scope>
</reference>
<name>A0A1F5BX00_9BACT</name>
<protein>
    <submittedName>
        <fullName evidence="1">Uncharacterized protein</fullName>
    </submittedName>
</protein>
<dbReference type="EMBL" id="MEYJ01000049">
    <property type="protein sequence ID" value="OGD35131.1"/>
    <property type="molecule type" value="Genomic_DNA"/>
</dbReference>
<sequence>MKFNFLLIILSLAGIFFIILRKIPVLLQINDDGPAHGGEGENFIRPSFPRVYSRLLKNFHGPRFVNFFLIILEKFLRKLKIAFLKIDNVITGWLVSVRMKSQSAHLESRYLSLWARRKNDLERDDKFDNLE</sequence>
<gene>
    <name evidence="1" type="ORF">A2W39_02240</name>
</gene>
<accession>A0A1F5BX00</accession>
<dbReference type="Proteomes" id="UP000178395">
    <property type="component" value="Unassembled WGS sequence"/>
</dbReference>
<comment type="caution">
    <text evidence="1">The sequence shown here is derived from an EMBL/GenBank/DDBJ whole genome shotgun (WGS) entry which is preliminary data.</text>
</comment>
<evidence type="ECO:0000313" key="1">
    <source>
        <dbReference type="EMBL" id="OGD35131.1"/>
    </source>
</evidence>
<dbReference type="AlphaFoldDB" id="A0A1F5BX00"/>
<proteinExistence type="predicted"/>
<evidence type="ECO:0000313" key="2">
    <source>
        <dbReference type="Proteomes" id="UP000178395"/>
    </source>
</evidence>
<organism evidence="1 2">
    <name type="scientific">Candidatus Azambacteria bacterium RIFCSPHIGHO2_01_46_10</name>
    <dbReference type="NCBI Taxonomy" id="1797293"/>
    <lineage>
        <taxon>Bacteria</taxon>
        <taxon>Candidatus Azamiibacteriota</taxon>
    </lineage>
</organism>